<dbReference type="AlphaFoldDB" id="A4X1S5"/>
<dbReference type="Gene3D" id="3.20.20.150">
    <property type="entry name" value="Divalent-metal-dependent TIM barrel enzymes"/>
    <property type="match status" value="1"/>
</dbReference>
<evidence type="ECO:0000313" key="3">
    <source>
        <dbReference type="EMBL" id="ABP52825.1"/>
    </source>
</evidence>
<dbReference type="STRING" id="369723.Strop_0340"/>
<dbReference type="PANTHER" id="PTHR12110">
    <property type="entry name" value="HYDROXYPYRUVATE ISOMERASE"/>
    <property type="match status" value="1"/>
</dbReference>
<dbReference type="KEGG" id="stp:Strop_0340"/>
<protein>
    <submittedName>
        <fullName evidence="3">Xylose isomerase domain protein TIM barrel</fullName>
    </submittedName>
</protein>
<evidence type="ECO:0000256" key="1">
    <source>
        <dbReference type="SAM" id="MobiDB-lite"/>
    </source>
</evidence>
<dbReference type="InterPro" id="IPR036237">
    <property type="entry name" value="Xyl_isomerase-like_sf"/>
</dbReference>
<keyword evidence="3" id="KW-0413">Isomerase</keyword>
<accession>A4X1S5</accession>
<dbReference type="Pfam" id="PF01261">
    <property type="entry name" value="AP_endonuc_2"/>
    <property type="match status" value="1"/>
</dbReference>
<dbReference type="EMBL" id="CP000667">
    <property type="protein sequence ID" value="ABP52825.1"/>
    <property type="molecule type" value="Genomic_DNA"/>
</dbReference>
<dbReference type="PATRIC" id="fig|369723.5.peg.351"/>
<proteinExistence type="predicted"/>
<dbReference type="eggNOG" id="COG1082">
    <property type="taxonomic scope" value="Bacteria"/>
</dbReference>
<dbReference type="GO" id="GO:0016853">
    <property type="term" value="F:isomerase activity"/>
    <property type="evidence" value="ECO:0007669"/>
    <property type="project" value="UniProtKB-KW"/>
</dbReference>
<dbReference type="Proteomes" id="UP000000235">
    <property type="component" value="Chromosome"/>
</dbReference>
<dbReference type="PANTHER" id="PTHR12110:SF47">
    <property type="match status" value="1"/>
</dbReference>
<organism evidence="3 4">
    <name type="scientific">Salinispora tropica (strain ATCC BAA-916 / DSM 44818 / JCM 13857 / NBRC 105044 / CNB-440)</name>
    <dbReference type="NCBI Taxonomy" id="369723"/>
    <lineage>
        <taxon>Bacteria</taxon>
        <taxon>Bacillati</taxon>
        <taxon>Actinomycetota</taxon>
        <taxon>Actinomycetes</taxon>
        <taxon>Micromonosporales</taxon>
        <taxon>Micromonosporaceae</taxon>
        <taxon>Salinispora</taxon>
    </lineage>
</organism>
<sequence length="302" mass="32197">MPATLDAVPRVPVLLSTSSVFPERTAAAFQLAATLGYDGVEVMVWTDAVSQDAGALAGLAKHYGVPVLSVHAPCLLVTQRVWSADPWERLRRSGQLAEALGAPTVVVHPPFTWQRDYARNFAEGLDEVTGQFGGISFPVENMYPVRMAGRQFVPYAPGWDPTTTGYPSYTLDLSHCAASHTDALELADRMGAGLTHVHLGDGTGEGRDEHLVPGRGTQPCAELLRSLAGRGFTGSVAVEVSTRRAKSRAVREADLRAALAFARQHLDPPAAATNAGPDPVRRGGREAEELDSGAPRRPPAFS</sequence>
<feature type="domain" description="Xylose isomerase-like TIM barrel" evidence="2">
    <location>
        <begin position="29"/>
        <end position="263"/>
    </location>
</feature>
<evidence type="ECO:0000259" key="2">
    <source>
        <dbReference type="Pfam" id="PF01261"/>
    </source>
</evidence>
<feature type="region of interest" description="Disordered" evidence="1">
    <location>
        <begin position="266"/>
        <end position="302"/>
    </location>
</feature>
<dbReference type="InterPro" id="IPR050312">
    <property type="entry name" value="IolE/XylAMocC-like"/>
</dbReference>
<dbReference type="InterPro" id="IPR013022">
    <property type="entry name" value="Xyl_isomerase-like_TIM-brl"/>
</dbReference>
<keyword evidence="4" id="KW-1185">Reference proteome</keyword>
<dbReference type="HOGENOM" id="CLU_065571_0_0_11"/>
<reference evidence="4" key="1">
    <citation type="journal article" date="2007" name="Proc. Natl. Acad. Sci. U.S.A.">
        <title>Genome sequencing reveals complex secondary metabolome in the marine actinomycete Salinispora tropica.</title>
        <authorList>
            <person name="Udwary D.W."/>
            <person name="Zeigler L."/>
            <person name="Asolkar R.N."/>
            <person name="Singan V."/>
            <person name="Lapidus A."/>
            <person name="Fenical W."/>
            <person name="Jensen P.R."/>
            <person name="Moore B.S."/>
        </authorList>
    </citation>
    <scope>NUCLEOTIDE SEQUENCE [LARGE SCALE GENOMIC DNA]</scope>
    <source>
        <strain evidence="4">ATCC BAA-916 / DSM 44818 / CNB-440</strain>
    </source>
</reference>
<evidence type="ECO:0000313" key="4">
    <source>
        <dbReference type="Proteomes" id="UP000000235"/>
    </source>
</evidence>
<gene>
    <name evidence="3" type="ordered locus">Strop_0340</name>
</gene>
<name>A4X1S5_SALTO</name>
<dbReference type="SUPFAM" id="SSF51658">
    <property type="entry name" value="Xylose isomerase-like"/>
    <property type="match status" value="1"/>
</dbReference>